<evidence type="ECO:0000313" key="3">
    <source>
        <dbReference type="Proteomes" id="UP001239626"/>
    </source>
</evidence>
<comment type="caution">
    <text evidence="2">The sequence shown here is derived from an EMBL/GenBank/DDBJ whole genome shotgun (WGS) entry which is preliminary data.</text>
</comment>
<protein>
    <submittedName>
        <fullName evidence="2">Uncharacterized protein YktB (UPF0637 family)</fullName>
    </submittedName>
</protein>
<sequence>MTVTNHFDAPANITLTHRHGDAVPEEKTWAALATGAAGPPLTVHYQTGLFTAFDYWHVRVEVLEGREKGVWENDGEKECYLTEEDQGTLLTFDVSSDGLKLNMLSSSCTDDLTKRS</sequence>
<evidence type="ECO:0000313" key="2">
    <source>
        <dbReference type="EMBL" id="MDQ0373832.1"/>
    </source>
</evidence>
<dbReference type="Proteomes" id="UP001239626">
    <property type="component" value="Unassembled WGS sequence"/>
</dbReference>
<proteinExistence type="predicted"/>
<name>A0ABU0EF40_9CELL</name>
<dbReference type="EMBL" id="JAUSVB010000002">
    <property type="protein sequence ID" value="MDQ0373832.1"/>
    <property type="molecule type" value="Genomic_DNA"/>
</dbReference>
<organism evidence="2 3">
    <name type="scientific">Cellulomonas humilata</name>
    <dbReference type="NCBI Taxonomy" id="144055"/>
    <lineage>
        <taxon>Bacteria</taxon>
        <taxon>Bacillati</taxon>
        <taxon>Actinomycetota</taxon>
        <taxon>Actinomycetes</taxon>
        <taxon>Micrococcales</taxon>
        <taxon>Cellulomonadaceae</taxon>
        <taxon>Cellulomonas</taxon>
    </lineage>
</organism>
<dbReference type="InterPro" id="IPR041157">
    <property type="entry name" value="PUD1/2"/>
</dbReference>
<reference evidence="2 3" key="1">
    <citation type="submission" date="2023-07" db="EMBL/GenBank/DDBJ databases">
        <title>Sorghum-associated microbial communities from plants grown in Nebraska, USA.</title>
        <authorList>
            <person name="Schachtman D."/>
        </authorList>
    </citation>
    <scope>NUCLEOTIDE SEQUENCE [LARGE SCALE GENOMIC DNA]</scope>
    <source>
        <strain evidence="2 3">BE332</strain>
    </source>
</reference>
<gene>
    <name evidence="2" type="ORF">J2X26_002143</name>
</gene>
<dbReference type="Gene3D" id="2.60.40.3820">
    <property type="match status" value="1"/>
</dbReference>
<keyword evidence="3" id="KW-1185">Reference proteome</keyword>
<dbReference type="Pfam" id="PF18457">
    <property type="entry name" value="PUD1_2"/>
    <property type="match status" value="1"/>
</dbReference>
<accession>A0ABU0EF40</accession>
<evidence type="ECO:0000259" key="1">
    <source>
        <dbReference type="Pfam" id="PF18457"/>
    </source>
</evidence>
<feature type="domain" description="Up-regulated in Daf-2" evidence="1">
    <location>
        <begin position="2"/>
        <end position="61"/>
    </location>
</feature>